<accession>A0A0D3H1H8</accession>
<evidence type="ECO:0000256" key="6">
    <source>
        <dbReference type="ARBA" id="ARBA00022603"/>
    </source>
</evidence>
<dbReference type="eggNOG" id="KOG2198">
    <property type="taxonomic scope" value="Eukaryota"/>
</dbReference>
<keyword evidence="7 17" id="KW-0028">Amino-acid biosynthesis</keyword>
<dbReference type="InterPro" id="IPR023267">
    <property type="entry name" value="RCMT"/>
</dbReference>
<dbReference type="GO" id="GO:0009073">
    <property type="term" value="P:aromatic amino acid family biosynthetic process"/>
    <property type="evidence" value="ECO:0007669"/>
    <property type="project" value="UniProtKB-KW"/>
</dbReference>
<evidence type="ECO:0000256" key="9">
    <source>
        <dbReference type="ARBA" id="ARBA00022691"/>
    </source>
</evidence>
<evidence type="ECO:0000256" key="15">
    <source>
        <dbReference type="PIRSR" id="PIRSR602480-1"/>
    </source>
</evidence>
<dbReference type="HOGENOM" id="CLU_005316_4_3_1"/>
<dbReference type="PROSITE" id="PS51686">
    <property type="entry name" value="SAM_MT_RSMB_NOP"/>
    <property type="match status" value="1"/>
</dbReference>
<evidence type="ECO:0000256" key="14">
    <source>
        <dbReference type="ARBA" id="ARBA00047508"/>
    </source>
</evidence>
<dbReference type="GO" id="GO:0009507">
    <property type="term" value="C:chloroplast"/>
    <property type="evidence" value="ECO:0007669"/>
    <property type="project" value="UniProtKB-SubCell"/>
</dbReference>
<keyword evidence="15" id="KW-0104">Cadmium</keyword>
<comment type="similarity">
    <text evidence="4 17">Belongs to the class-II DAHP synthase family.</text>
</comment>
<evidence type="ECO:0000256" key="4">
    <source>
        <dbReference type="ARBA" id="ARBA00008911"/>
    </source>
</evidence>
<dbReference type="InterPro" id="IPR057285">
    <property type="entry name" value="Pre-PUA_NSUN2"/>
</dbReference>
<dbReference type="Pfam" id="PF25376">
    <property type="entry name" value="Pre-PUA_NSUN2"/>
    <property type="match status" value="1"/>
</dbReference>
<evidence type="ECO:0000256" key="16">
    <source>
        <dbReference type="PROSITE-ProRule" id="PRU01023"/>
    </source>
</evidence>
<dbReference type="Pfam" id="PF25378">
    <property type="entry name" value="PUA_NSUN2"/>
    <property type="match status" value="1"/>
</dbReference>
<dbReference type="UniPathway" id="UPA00053">
    <property type="reaction ID" value="UER00084"/>
</dbReference>
<dbReference type="InterPro" id="IPR018314">
    <property type="entry name" value="RsmB/NOL1/NOP2-like_CS"/>
</dbReference>
<proteinExistence type="inferred from homology"/>
<feature type="active site" description="Nucleophile" evidence="16">
    <location>
        <position position="726"/>
    </location>
</feature>
<evidence type="ECO:0000256" key="1">
    <source>
        <dbReference type="ARBA" id="ARBA00004123"/>
    </source>
</evidence>
<keyword evidence="6 16" id="KW-0489">Methyltransferase</keyword>
<keyword evidence="15" id="KW-0170">Cobalt</keyword>
<evidence type="ECO:0000256" key="10">
    <source>
        <dbReference type="ARBA" id="ARBA00022694"/>
    </source>
</evidence>
<name>A0A0D3H1H8_9ORYZ</name>
<dbReference type="FunFam" id="3.40.50.150:FF:000153">
    <property type="entry name" value="S-adenosyl-L-methionine-dependent methyltransferase superfamily protein"/>
    <property type="match status" value="1"/>
</dbReference>
<keyword evidence="9 16" id="KW-0949">S-adenosyl-L-methionine</keyword>
<feature type="binding site" evidence="16">
    <location>
        <begin position="580"/>
        <end position="586"/>
    </location>
    <ligand>
        <name>S-adenosyl-L-methionine</name>
        <dbReference type="ChEBI" id="CHEBI:59789"/>
    </ligand>
</feature>
<keyword evidence="10" id="KW-0819">tRNA processing</keyword>
<dbReference type="Pfam" id="PF01189">
    <property type="entry name" value="Methyltr_RsmB-F"/>
    <property type="match status" value="1"/>
</dbReference>
<dbReference type="GO" id="GO:0003849">
    <property type="term" value="F:3-deoxy-7-phosphoheptulonate synthase activity"/>
    <property type="evidence" value="ECO:0007669"/>
    <property type="project" value="UniProtKB-EC"/>
</dbReference>
<protein>
    <recommendedName>
        <fullName evidence="17">Phospho-2-dehydro-3-deoxyheptonate aldolase</fullName>
        <ecNumber evidence="17">2.5.1.54</ecNumber>
    </recommendedName>
</protein>
<dbReference type="Proteomes" id="UP000026960">
    <property type="component" value="Chromosome 8"/>
</dbReference>
<evidence type="ECO:0000256" key="13">
    <source>
        <dbReference type="ARBA" id="ARBA00023242"/>
    </source>
</evidence>
<dbReference type="FunFam" id="3.20.20.70:FF:000128">
    <property type="entry name" value="Phospho-2-dehydro-3-deoxyheptonate aldolase"/>
    <property type="match status" value="1"/>
</dbReference>
<feature type="binding site" evidence="15">
    <location>
        <position position="335"/>
    </location>
    <ligand>
        <name>Mn(2+)</name>
        <dbReference type="ChEBI" id="CHEBI:29035"/>
    </ligand>
</feature>
<dbReference type="SUPFAM" id="SSF53335">
    <property type="entry name" value="S-adenosyl-L-methionine-dependent methyltransferases"/>
    <property type="match status" value="1"/>
</dbReference>
<evidence type="ECO:0000259" key="19">
    <source>
        <dbReference type="PROSITE" id="PS51686"/>
    </source>
</evidence>
<evidence type="ECO:0000256" key="12">
    <source>
        <dbReference type="ARBA" id="ARBA00023141"/>
    </source>
</evidence>
<feature type="binding site" evidence="15">
    <location>
        <position position="200"/>
    </location>
    <ligand>
        <name>phosphoenolpyruvate</name>
        <dbReference type="ChEBI" id="CHEBI:58702"/>
    </ligand>
</feature>
<keyword evidence="17" id="KW-0150">Chloroplast</keyword>
<dbReference type="GO" id="GO:0008652">
    <property type="term" value="P:amino acid biosynthetic process"/>
    <property type="evidence" value="ECO:0007669"/>
    <property type="project" value="UniProtKB-KW"/>
</dbReference>
<keyword evidence="12 17" id="KW-0057">Aromatic amino acid biosynthesis</keyword>
<evidence type="ECO:0000256" key="8">
    <source>
        <dbReference type="ARBA" id="ARBA00022679"/>
    </source>
</evidence>
<dbReference type="Gene3D" id="3.20.20.70">
    <property type="entry name" value="Aldolase class I"/>
    <property type="match status" value="1"/>
</dbReference>
<feature type="binding site" evidence="15">
    <location>
        <position position="263"/>
    </location>
    <ligand>
        <name>Mn(2+)</name>
        <dbReference type="ChEBI" id="CHEBI:29035"/>
    </ligand>
</feature>
<comment type="cofactor">
    <cofactor evidence="15">
        <name>Mn(2+)</name>
        <dbReference type="ChEBI" id="CHEBI:29035"/>
    </cofactor>
    <cofactor evidence="15">
        <name>Co(2+)</name>
        <dbReference type="ChEBI" id="CHEBI:48828"/>
    </cofactor>
    <cofactor evidence="15">
        <name>Cd(2+)</name>
        <dbReference type="ChEBI" id="CHEBI:48775"/>
    </cofactor>
    <text evidence="15">Binds 1 divalent cation per subunit. The enzyme is active with manganese, cobalt or cadmium ions.</text>
</comment>
<dbReference type="EC" id="2.5.1.54" evidence="17"/>
<comment type="similarity">
    <text evidence="3 16">Belongs to the class I-like SAM-binding methyltransferase superfamily. RsmB/NOP family.</text>
</comment>
<feature type="compositionally biased region" description="Basic and acidic residues" evidence="18">
    <location>
        <begin position="26"/>
        <end position="37"/>
    </location>
</feature>
<feature type="binding site" evidence="15">
    <location>
        <position position="18"/>
    </location>
    <ligand>
        <name>phosphoenolpyruvate</name>
        <dbReference type="ChEBI" id="CHEBI:58702"/>
    </ligand>
</feature>
<feature type="binding site" evidence="15">
    <location>
        <position position="305"/>
    </location>
    <ligand>
        <name>Mn(2+)</name>
        <dbReference type="ChEBI" id="CHEBI:29035"/>
    </ligand>
</feature>
<dbReference type="PaxDb" id="65489-OBART08G18520.1"/>
<dbReference type="InterPro" id="IPR001678">
    <property type="entry name" value="MeTrfase_RsmB-F_NOP2_dom"/>
</dbReference>
<feature type="binding site" evidence="16">
    <location>
        <position position="612"/>
    </location>
    <ligand>
        <name>S-adenosyl-L-methionine</name>
        <dbReference type="ChEBI" id="CHEBI:59789"/>
    </ligand>
</feature>
<dbReference type="GO" id="GO:0005634">
    <property type="term" value="C:nucleus"/>
    <property type="evidence" value="ECO:0007669"/>
    <property type="project" value="UniProtKB-SubCell"/>
</dbReference>
<keyword evidence="17" id="KW-0809">Transit peptide</keyword>
<dbReference type="PRINTS" id="PR02011">
    <property type="entry name" value="RCMTNCL1"/>
</dbReference>
<reference evidence="20" key="1">
    <citation type="journal article" date="2009" name="Rice">
        <title>De Novo Next Generation Sequencing of Plant Genomes.</title>
        <authorList>
            <person name="Rounsley S."/>
            <person name="Marri P.R."/>
            <person name="Yu Y."/>
            <person name="He R."/>
            <person name="Sisneros N."/>
            <person name="Goicoechea J.L."/>
            <person name="Lee S.J."/>
            <person name="Angelova A."/>
            <person name="Kudrna D."/>
            <person name="Luo M."/>
            <person name="Affourtit J."/>
            <person name="Desany B."/>
            <person name="Knight J."/>
            <person name="Niazi F."/>
            <person name="Egholm M."/>
            <person name="Wing R.A."/>
        </authorList>
    </citation>
    <scope>NUCLEOTIDE SEQUENCE [LARGE SCALE GENOMIC DNA]</scope>
    <source>
        <strain evidence="20">cv. IRGC 105608</strain>
    </source>
</reference>
<comment type="catalytic activity">
    <reaction evidence="14 17">
        <text>D-erythrose 4-phosphate + phosphoenolpyruvate + H2O = 7-phospho-2-dehydro-3-deoxy-D-arabino-heptonate + phosphate</text>
        <dbReference type="Rhea" id="RHEA:14717"/>
        <dbReference type="ChEBI" id="CHEBI:15377"/>
        <dbReference type="ChEBI" id="CHEBI:16897"/>
        <dbReference type="ChEBI" id="CHEBI:43474"/>
        <dbReference type="ChEBI" id="CHEBI:58394"/>
        <dbReference type="ChEBI" id="CHEBI:58702"/>
        <dbReference type="EC" id="2.5.1.54"/>
    </reaction>
</comment>
<evidence type="ECO:0000256" key="2">
    <source>
        <dbReference type="ARBA" id="ARBA00004688"/>
    </source>
</evidence>
<sequence length="1177" mass="133169">MDDQRCHIEMDDQEVVGRMAGQFAKPRSDGFEERDGVKLPSYRGDNINGDSFDEKSRLPDPHRMIRAYSQSAATLNLLRAFATGGYAAMQRVTQWNLDFTEHSEQGDRYMELAHRVDEALGFMAAAGLTMDHPIMTTTEFWTSHECLLLPYEQALTREDSTSGLYYDCSAHFLWVGERTRQLDCAHVEFLRGIANPLGIKVSDKMDPKELVKLIDILNPQNKPGRITIITRMGPENMRVKLPHLIRAVRGAGQIVTWVTDPMHGNTMKAPCGLKTRSFDRILAEVRAFFDVHEQEGSHPGGVHLEMTGQNVTECIGGSRTVTFDDLGSRYHTHCDPRLNASQSLELAFIIAERLRKRRIASWQLNKNTSRTPVSLHSLLVAGGHGKRCVAGAGGRKRGRVQRRHLTQALESFWRHAPRPAPPAAAARGEANRSWQPPPLENPAFEEYYKEQRIVREEEWDDFISVLRKPLPATFRINASSQFFKDICSKLENDFKRYLESEVSDEYGEDAIRPLPWYPGNLAWHLNFSRKQLRKNQALESFHEFLKHESEVGNITRQEAVSMVPPLFLNIQPDHHVLDMCAAPGSKTFQLLEMIHQSKEPGLLPRALVVANDVNAQRCDLLIHNMKRMCTANLIVTNHEAQNFPDCRIANDLSEIYKKDCKPQRLEFDRVLCDVPCSGDGTIRKGHDMWRKWNSGMGNGLHLLQVDISMRGIALLKVGGRMVYSTCSMNPVENEAVIAELLRRSGNSVELLDVSNELPELVHRPGLSTWKVQDKGSWFQNHDDVPCDRKNVILPSMFPSNKSIQEGQSVCDDIEVNTGSNGSFSRNFSIEKTNKVYCDTDGISNSNTTKHSDSTPNSTSSNFPLHRCMRIVPHDQDSGAFFIAVLHKLSPLHECQMVEVTKTKVLDDDESLEEQKKISIDAHTSEDNNLTEVALVTDDVKNDQAELGNRMNKLQDQCKWKGVDPVLFFRDLTVIKSIVSFFAINISFPLEGHLVTRSADPNNARRIYYVSKSVQEILQLNVEVGEQLKIASLGLKMFETHRSKDGCPCAYRLSYEGLPLLLPYISKRILCASPNDFLRLLQYRTVNFAHFINARFGEEAASLIPGCCVVILREGHQNLDLGSITMDPTTIAIVCWRGKATLNAMVSPPDRKELLERITQRFGLKALRVEEENPRRQN</sequence>
<keyword evidence="11 16" id="KW-0694">RNA-binding</keyword>
<reference evidence="20" key="2">
    <citation type="submission" date="2015-03" db="UniProtKB">
        <authorList>
            <consortium name="EnsemblPlants"/>
        </authorList>
    </citation>
    <scope>IDENTIFICATION</scope>
</reference>
<keyword evidence="17" id="KW-0934">Plastid</keyword>
<comment type="subcellular location">
    <subcellularLocation>
        <location evidence="1">Nucleus</location>
    </subcellularLocation>
    <subcellularLocation>
        <location evidence="17">Plastid</location>
        <location evidence="17">Chloroplast</location>
    </subcellularLocation>
</comment>
<evidence type="ECO:0000256" key="11">
    <source>
        <dbReference type="ARBA" id="ARBA00022884"/>
    </source>
</evidence>
<feature type="region of interest" description="Disordered" evidence="18">
    <location>
        <begin position="26"/>
        <end position="58"/>
    </location>
</feature>
<keyword evidence="21" id="KW-1185">Reference proteome</keyword>
<dbReference type="InterPro" id="IPR002480">
    <property type="entry name" value="DAHP_synth_2"/>
</dbReference>
<dbReference type="Pfam" id="PF01474">
    <property type="entry name" value="DAHP_synth_2"/>
    <property type="match status" value="1"/>
</dbReference>
<dbReference type="PANTHER" id="PTHR22808">
    <property type="entry name" value="NCL1 YEAST -RELATED NOL1/NOP2/FMU SUN DOMAIN-CONTAINING"/>
    <property type="match status" value="1"/>
</dbReference>
<dbReference type="AlphaFoldDB" id="A0A0D3H1H8"/>
<dbReference type="InterPro" id="IPR029063">
    <property type="entry name" value="SAM-dependent_MTases_sf"/>
</dbReference>
<dbReference type="GO" id="GO:0009423">
    <property type="term" value="P:chorismate biosynthetic process"/>
    <property type="evidence" value="ECO:0007669"/>
    <property type="project" value="UniProtKB-UniPathway"/>
</dbReference>
<evidence type="ECO:0000256" key="17">
    <source>
        <dbReference type="RuleBase" id="RU363071"/>
    </source>
</evidence>
<feature type="domain" description="SAM-dependent MTase RsmB/NOP-type" evidence="19">
    <location>
        <begin position="462"/>
        <end position="888"/>
    </location>
</feature>
<dbReference type="SUPFAM" id="SSF51569">
    <property type="entry name" value="Aldolase"/>
    <property type="match status" value="1"/>
</dbReference>
<evidence type="ECO:0000313" key="21">
    <source>
        <dbReference type="Proteomes" id="UP000026960"/>
    </source>
</evidence>
<feature type="binding site" evidence="15">
    <location>
        <begin position="177"/>
        <end position="178"/>
    </location>
    <ligand>
        <name>phosphoenolpyruvate</name>
        <dbReference type="ChEBI" id="CHEBI:58702"/>
    </ligand>
</feature>
<comment type="pathway">
    <text evidence="2 17">Metabolic intermediate biosynthesis; chorismate biosynthesis; chorismate from D-erythrose 4-phosphate and phosphoenolpyruvate: step 1/7.</text>
</comment>
<keyword evidence="5" id="KW-0820">tRNA-binding</keyword>
<dbReference type="GO" id="GO:0030488">
    <property type="term" value="P:tRNA methylation"/>
    <property type="evidence" value="ECO:0007669"/>
    <property type="project" value="UniProtKB-ARBA"/>
</dbReference>
<organism evidence="20">
    <name type="scientific">Oryza barthii</name>
    <dbReference type="NCBI Taxonomy" id="65489"/>
    <lineage>
        <taxon>Eukaryota</taxon>
        <taxon>Viridiplantae</taxon>
        <taxon>Streptophyta</taxon>
        <taxon>Embryophyta</taxon>
        <taxon>Tracheophyta</taxon>
        <taxon>Spermatophyta</taxon>
        <taxon>Magnoliopsida</taxon>
        <taxon>Liliopsida</taxon>
        <taxon>Poales</taxon>
        <taxon>Poaceae</taxon>
        <taxon>BOP clade</taxon>
        <taxon>Oryzoideae</taxon>
        <taxon>Oryzeae</taxon>
        <taxon>Oryzinae</taxon>
        <taxon>Oryza</taxon>
    </lineage>
</organism>
<dbReference type="GO" id="GO:0000049">
    <property type="term" value="F:tRNA binding"/>
    <property type="evidence" value="ECO:0007669"/>
    <property type="project" value="UniProtKB-KW"/>
</dbReference>
<evidence type="ECO:0000256" key="18">
    <source>
        <dbReference type="SAM" id="MobiDB-lite"/>
    </source>
</evidence>
<keyword evidence="13" id="KW-0539">Nucleus</keyword>
<feature type="region of interest" description="Disordered" evidence="18">
    <location>
        <begin position="418"/>
        <end position="437"/>
    </location>
</feature>
<keyword evidence="8 16" id="KW-0808">Transferase</keyword>
<feature type="binding site" evidence="15">
    <location>
        <position position="231"/>
    </location>
    <ligand>
        <name>phosphoenolpyruvate</name>
        <dbReference type="ChEBI" id="CHEBI:58702"/>
    </ligand>
</feature>
<dbReference type="STRING" id="65489.A0A0D3H1H8"/>
<dbReference type="InterPro" id="IPR023270">
    <property type="entry name" value="RCMT_NCL1"/>
</dbReference>
<feature type="binding site" evidence="16">
    <location>
        <position position="673"/>
    </location>
    <ligand>
        <name>S-adenosyl-L-methionine</name>
        <dbReference type="ChEBI" id="CHEBI:59789"/>
    </ligand>
</feature>
<dbReference type="InterPro" id="IPR049560">
    <property type="entry name" value="MeTrfase_RsmB-F_NOP2_cat"/>
</dbReference>
<dbReference type="InterPro" id="IPR057286">
    <property type="entry name" value="PUA_NSUN2"/>
</dbReference>
<keyword evidence="15" id="KW-0464">Manganese</keyword>
<evidence type="ECO:0000256" key="5">
    <source>
        <dbReference type="ARBA" id="ARBA00022555"/>
    </source>
</evidence>
<comment type="caution">
    <text evidence="16">Lacks conserved residue(s) required for the propagation of feature annotation.</text>
</comment>
<dbReference type="PANTHER" id="PTHR22808:SF14">
    <property type="entry name" value="OS08G0484400 PROTEIN"/>
    <property type="match status" value="1"/>
</dbReference>
<dbReference type="GO" id="GO:0016428">
    <property type="term" value="F:tRNA (cytidine-5-)-methyltransferase activity"/>
    <property type="evidence" value="ECO:0007669"/>
    <property type="project" value="InterPro"/>
</dbReference>
<evidence type="ECO:0000313" key="20">
    <source>
        <dbReference type="EnsemblPlants" id="OBART08G18520.1"/>
    </source>
</evidence>
<evidence type="ECO:0000256" key="3">
    <source>
        <dbReference type="ARBA" id="ARBA00007494"/>
    </source>
</evidence>
<evidence type="ECO:0000256" key="7">
    <source>
        <dbReference type="ARBA" id="ARBA00022605"/>
    </source>
</evidence>
<dbReference type="Gene3D" id="3.40.50.150">
    <property type="entry name" value="Vaccinia Virus protein VP39"/>
    <property type="match status" value="1"/>
</dbReference>
<dbReference type="Gramene" id="OBART08G18520.1">
    <property type="protein sequence ID" value="OBART08G18520.1"/>
    <property type="gene ID" value="OBART08G18520"/>
</dbReference>
<dbReference type="PRINTS" id="PR02008">
    <property type="entry name" value="RCMTFAMILY"/>
</dbReference>
<dbReference type="PROSITE" id="PS01153">
    <property type="entry name" value="NOL1_NOP2_SUN"/>
    <property type="match status" value="1"/>
</dbReference>
<dbReference type="InterPro" id="IPR013785">
    <property type="entry name" value="Aldolase_TIM"/>
</dbReference>
<dbReference type="EnsemblPlants" id="OBART08G18520.1">
    <property type="protein sequence ID" value="OBART08G18520.1"/>
    <property type="gene ID" value="OBART08G18520"/>
</dbReference>